<name>A0A5R8KJ65_9BACT</name>
<reference evidence="2 3" key="1">
    <citation type="submission" date="2019-05" db="EMBL/GenBank/DDBJ databases">
        <title>Verrucobacter flavum gen. nov., sp. nov. a new member of the family Verrucomicrobiaceae.</title>
        <authorList>
            <person name="Szuroczki S."/>
            <person name="Abbaszade G."/>
            <person name="Szabo A."/>
            <person name="Felfoldi T."/>
            <person name="Schumann P."/>
            <person name="Boka K."/>
            <person name="Keki Z."/>
            <person name="Toumi M."/>
            <person name="Toth E."/>
        </authorList>
    </citation>
    <scope>NUCLEOTIDE SEQUENCE [LARGE SCALE GENOMIC DNA]</scope>
    <source>
        <strain evidence="2 3">MG-N-17</strain>
    </source>
</reference>
<evidence type="ECO:0000259" key="1">
    <source>
        <dbReference type="SMART" id="SM01321"/>
    </source>
</evidence>
<dbReference type="Pfam" id="PF01797">
    <property type="entry name" value="Y1_Tnp"/>
    <property type="match status" value="1"/>
</dbReference>
<organism evidence="2 3">
    <name type="scientific">Phragmitibacter flavus</name>
    <dbReference type="NCBI Taxonomy" id="2576071"/>
    <lineage>
        <taxon>Bacteria</taxon>
        <taxon>Pseudomonadati</taxon>
        <taxon>Verrucomicrobiota</taxon>
        <taxon>Verrucomicrobiia</taxon>
        <taxon>Verrucomicrobiales</taxon>
        <taxon>Verrucomicrobiaceae</taxon>
        <taxon>Phragmitibacter</taxon>
    </lineage>
</organism>
<dbReference type="Gene3D" id="3.30.70.1290">
    <property type="entry name" value="Transposase IS200-like"/>
    <property type="match status" value="1"/>
</dbReference>
<dbReference type="GO" id="GO:0006313">
    <property type="term" value="P:DNA transposition"/>
    <property type="evidence" value="ECO:0007669"/>
    <property type="project" value="InterPro"/>
</dbReference>
<dbReference type="Proteomes" id="UP000306196">
    <property type="component" value="Unassembled WGS sequence"/>
</dbReference>
<dbReference type="InterPro" id="IPR036515">
    <property type="entry name" value="Transposase_17_sf"/>
</dbReference>
<accession>A0A5R8KJ65</accession>
<evidence type="ECO:0000313" key="3">
    <source>
        <dbReference type="Proteomes" id="UP000306196"/>
    </source>
</evidence>
<feature type="domain" description="Transposase IS200-like" evidence="1">
    <location>
        <begin position="103"/>
        <end position="208"/>
    </location>
</feature>
<comment type="caution">
    <text evidence="2">The sequence shown here is derived from an EMBL/GenBank/DDBJ whole genome shotgun (WGS) entry which is preliminary data.</text>
</comment>
<dbReference type="SUPFAM" id="SSF143422">
    <property type="entry name" value="Transposase IS200-like"/>
    <property type="match status" value="1"/>
</dbReference>
<dbReference type="InterPro" id="IPR052715">
    <property type="entry name" value="RAYT_transposase"/>
</dbReference>
<protein>
    <recommendedName>
        <fullName evidence="1">Transposase IS200-like domain-containing protein</fullName>
    </recommendedName>
</protein>
<evidence type="ECO:0000313" key="2">
    <source>
        <dbReference type="EMBL" id="TLD72290.1"/>
    </source>
</evidence>
<dbReference type="PANTHER" id="PTHR36966">
    <property type="entry name" value="REP-ASSOCIATED TYROSINE TRANSPOSASE"/>
    <property type="match status" value="1"/>
</dbReference>
<dbReference type="PANTHER" id="PTHR36966:SF1">
    <property type="entry name" value="REP-ASSOCIATED TYROSINE TRANSPOSASE"/>
    <property type="match status" value="1"/>
</dbReference>
<dbReference type="OrthoDB" id="193107at2"/>
<keyword evidence="3" id="KW-1185">Reference proteome</keyword>
<gene>
    <name evidence="2" type="ORF">FEM03_02740</name>
</gene>
<sequence>MGHPTPPLQPVHPLDFDKPITVTRQQLPHWTQQHVTYFVNFRLADSVPAPLLRSWEEQRTIWLRVHGITYDSENQWRHKLQTLPEALRREFRTRFTQTFERMLDDGHGSCLLRNPESRNVVENALRYFHNERYTLGRFVIMPNHVHALICPQGEHALKDILHSWKRFTARKINEALGRKGELWQSESYDHIVRDEAELQRIENYILQNPLKAGLQDGFTLG</sequence>
<dbReference type="EMBL" id="VAUV01000002">
    <property type="protein sequence ID" value="TLD72290.1"/>
    <property type="molecule type" value="Genomic_DNA"/>
</dbReference>
<dbReference type="InterPro" id="IPR002686">
    <property type="entry name" value="Transposase_17"/>
</dbReference>
<proteinExistence type="predicted"/>
<dbReference type="GO" id="GO:0004803">
    <property type="term" value="F:transposase activity"/>
    <property type="evidence" value="ECO:0007669"/>
    <property type="project" value="InterPro"/>
</dbReference>
<dbReference type="GO" id="GO:0043565">
    <property type="term" value="F:sequence-specific DNA binding"/>
    <property type="evidence" value="ECO:0007669"/>
    <property type="project" value="TreeGrafter"/>
</dbReference>
<dbReference type="SMART" id="SM01321">
    <property type="entry name" value="Y1_Tnp"/>
    <property type="match status" value="1"/>
</dbReference>
<dbReference type="AlphaFoldDB" id="A0A5R8KJ65"/>